<evidence type="ECO:0000256" key="5">
    <source>
        <dbReference type="ARBA" id="ARBA00022833"/>
    </source>
</evidence>
<dbReference type="InterPro" id="IPR011032">
    <property type="entry name" value="GroES-like_sf"/>
</dbReference>
<dbReference type="InterPro" id="IPR020843">
    <property type="entry name" value="ER"/>
</dbReference>
<dbReference type="Pfam" id="PF00107">
    <property type="entry name" value="ADH_zinc_N"/>
    <property type="match status" value="1"/>
</dbReference>
<dbReference type="PANTHER" id="PTHR42940:SF3">
    <property type="entry name" value="ALCOHOL DEHYDROGENASE 1-RELATED"/>
    <property type="match status" value="1"/>
</dbReference>
<evidence type="ECO:0000256" key="7">
    <source>
        <dbReference type="ARBA" id="ARBA00023027"/>
    </source>
</evidence>
<evidence type="ECO:0000256" key="2">
    <source>
        <dbReference type="ARBA" id="ARBA00008072"/>
    </source>
</evidence>
<evidence type="ECO:0000313" key="10">
    <source>
        <dbReference type="Proteomes" id="UP000094020"/>
    </source>
</evidence>
<keyword evidence="4" id="KW-0479">Metal-binding</keyword>
<sequence>MADPIFENFKDIPTTHKAAISDHVGDYPTIRTVPTPQPSSLKPGEALVRIVYAGVCHTDVSITMGKGTDLPVEPIIGGHEGAGYIVALGEHLGPGKGPKLGDRVGVKFMADSCLTCDECLDGAEESCPDIAINGTTQEGCFQEFIVSRTVHLTPIPDDVSLAEAAPILCAGLTTYKGLLNANLREGDWVVIPGAGGGLGHFAVQYAIAMNYRVVGIDTGEEKKQLLDSYGCHKFVDFAIEKDIPKAVEIAIGGKAKAAIITTGVIQPYQQALKYLGIRSTLVCIGLPHNGLFEIDACQLIINSSKIVGSSLSNRIEAKRALTFVSMGKVKPNIEIKEFKELSNVFKDLQVGKAKGRIVVKLF</sequence>
<dbReference type="Pfam" id="PF08240">
    <property type="entry name" value="ADH_N"/>
    <property type="match status" value="1"/>
</dbReference>
<dbReference type="Proteomes" id="UP000094020">
    <property type="component" value="Chromosome 5"/>
</dbReference>
<protein>
    <recommendedName>
        <fullName evidence="3">alcohol dehydrogenase</fullName>
        <ecNumber evidence="3">1.1.1.1</ecNumber>
    </recommendedName>
</protein>
<dbReference type="InterPro" id="IPR013149">
    <property type="entry name" value="ADH-like_C"/>
</dbReference>
<proteinExistence type="inferred from homology"/>
<evidence type="ECO:0000256" key="1">
    <source>
        <dbReference type="ARBA" id="ARBA00001947"/>
    </source>
</evidence>
<accession>A0AAJ8L778</accession>
<dbReference type="FunFam" id="3.40.50.720:FF:000039">
    <property type="entry name" value="Alcohol dehydrogenase AdhP"/>
    <property type="match status" value="1"/>
</dbReference>
<organism evidence="9 10">
    <name type="scientific">Kwoniella pini CBS 10737</name>
    <dbReference type="NCBI Taxonomy" id="1296096"/>
    <lineage>
        <taxon>Eukaryota</taxon>
        <taxon>Fungi</taxon>
        <taxon>Dikarya</taxon>
        <taxon>Basidiomycota</taxon>
        <taxon>Agaricomycotina</taxon>
        <taxon>Tremellomycetes</taxon>
        <taxon>Tremellales</taxon>
        <taxon>Cryptococcaceae</taxon>
        <taxon>Kwoniella</taxon>
    </lineage>
</organism>
<feature type="domain" description="Enoyl reductase (ER)" evidence="8">
    <location>
        <begin position="25"/>
        <end position="359"/>
    </location>
</feature>
<keyword evidence="6" id="KW-0560">Oxidoreductase</keyword>
<reference evidence="9" key="2">
    <citation type="submission" date="2024-02" db="EMBL/GenBank/DDBJ databases">
        <title>Comparative genomics of Cryptococcus and Kwoniella reveals pathogenesis evolution and contrasting modes of karyotype evolution via chromosome fusion or intercentromeric recombination.</title>
        <authorList>
            <person name="Coelho M.A."/>
            <person name="David-Palma M."/>
            <person name="Shea T."/>
            <person name="Bowers K."/>
            <person name="McGinley-Smith S."/>
            <person name="Mohammad A.W."/>
            <person name="Gnirke A."/>
            <person name="Yurkov A.M."/>
            <person name="Nowrousian M."/>
            <person name="Sun S."/>
            <person name="Cuomo C.A."/>
            <person name="Heitman J."/>
        </authorList>
    </citation>
    <scope>NUCLEOTIDE SEQUENCE</scope>
    <source>
        <strain evidence="9">CBS 10737</strain>
    </source>
</reference>
<dbReference type="InterPro" id="IPR036291">
    <property type="entry name" value="NAD(P)-bd_dom_sf"/>
</dbReference>
<comment type="cofactor">
    <cofactor evidence="1">
        <name>Zn(2+)</name>
        <dbReference type="ChEBI" id="CHEBI:29105"/>
    </cofactor>
</comment>
<dbReference type="GO" id="GO:0004022">
    <property type="term" value="F:alcohol dehydrogenase (NAD+) activity"/>
    <property type="evidence" value="ECO:0007669"/>
    <property type="project" value="UniProtKB-EC"/>
</dbReference>
<evidence type="ECO:0000256" key="3">
    <source>
        <dbReference type="ARBA" id="ARBA00013190"/>
    </source>
</evidence>
<keyword evidence="5" id="KW-0862">Zinc</keyword>
<dbReference type="SUPFAM" id="SSF50129">
    <property type="entry name" value="GroES-like"/>
    <property type="match status" value="1"/>
</dbReference>
<evidence type="ECO:0000259" key="8">
    <source>
        <dbReference type="SMART" id="SM00829"/>
    </source>
</evidence>
<gene>
    <name evidence="9" type="ORF">I206_104317</name>
</gene>
<dbReference type="KEGG" id="kpin:30172474"/>
<dbReference type="EMBL" id="CP144523">
    <property type="protein sequence ID" value="WWC70367.1"/>
    <property type="molecule type" value="Genomic_DNA"/>
</dbReference>
<name>A0AAJ8L778_9TREE</name>
<evidence type="ECO:0000256" key="6">
    <source>
        <dbReference type="ARBA" id="ARBA00023002"/>
    </source>
</evidence>
<keyword evidence="10" id="KW-1185">Reference proteome</keyword>
<dbReference type="GeneID" id="30172474"/>
<evidence type="ECO:0000313" key="9">
    <source>
        <dbReference type="EMBL" id="WWC70367.1"/>
    </source>
</evidence>
<comment type="similarity">
    <text evidence="2">Belongs to the zinc-containing alcohol dehydrogenase family.</text>
</comment>
<dbReference type="RefSeq" id="XP_070059035.1">
    <property type="nucleotide sequence ID" value="XM_070202934.1"/>
</dbReference>
<dbReference type="SUPFAM" id="SSF51735">
    <property type="entry name" value="NAD(P)-binding Rossmann-fold domains"/>
    <property type="match status" value="1"/>
</dbReference>
<dbReference type="Gene3D" id="3.90.180.10">
    <property type="entry name" value="Medium-chain alcohol dehydrogenases, catalytic domain"/>
    <property type="match status" value="1"/>
</dbReference>
<keyword evidence="7" id="KW-0520">NAD</keyword>
<dbReference type="SMART" id="SM00829">
    <property type="entry name" value="PKS_ER"/>
    <property type="match status" value="1"/>
</dbReference>
<dbReference type="GO" id="GO:0005737">
    <property type="term" value="C:cytoplasm"/>
    <property type="evidence" value="ECO:0007669"/>
    <property type="project" value="TreeGrafter"/>
</dbReference>
<reference evidence="9" key="1">
    <citation type="submission" date="2013-07" db="EMBL/GenBank/DDBJ databases">
        <authorList>
            <consortium name="The Broad Institute Genome Sequencing Platform"/>
            <person name="Cuomo C."/>
            <person name="Litvintseva A."/>
            <person name="Chen Y."/>
            <person name="Heitman J."/>
            <person name="Sun S."/>
            <person name="Springer D."/>
            <person name="Dromer F."/>
            <person name="Young S.K."/>
            <person name="Zeng Q."/>
            <person name="Gargeya S."/>
            <person name="Fitzgerald M."/>
            <person name="Abouelleil A."/>
            <person name="Alvarado L."/>
            <person name="Berlin A.M."/>
            <person name="Chapman S.B."/>
            <person name="Dewar J."/>
            <person name="Goldberg J."/>
            <person name="Griggs A."/>
            <person name="Gujja S."/>
            <person name="Hansen M."/>
            <person name="Howarth C."/>
            <person name="Imamovic A."/>
            <person name="Larimer J."/>
            <person name="McCowan C."/>
            <person name="Murphy C."/>
            <person name="Pearson M."/>
            <person name="Priest M."/>
            <person name="Roberts A."/>
            <person name="Saif S."/>
            <person name="Shea T."/>
            <person name="Sykes S."/>
            <person name="Wortman J."/>
            <person name="Nusbaum C."/>
            <person name="Birren B."/>
        </authorList>
    </citation>
    <scope>NUCLEOTIDE SEQUENCE</scope>
    <source>
        <strain evidence="9">CBS 10737</strain>
    </source>
</reference>
<dbReference type="EC" id="1.1.1.1" evidence="3"/>
<dbReference type="AlphaFoldDB" id="A0AAJ8L778"/>
<dbReference type="GO" id="GO:0046872">
    <property type="term" value="F:metal ion binding"/>
    <property type="evidence" value="ECO:0007669"/>
    <property type="project" value="UniProtKB-KW"/>
</dbReference>
<evidence type="ECO:0000256" key="4">
    <source>
        <dbReference type="ARBA" id="ARBA00022723"/>
    </source>
</evidence>
<dbReference type="PANTHER" id="PTHR42940">
    <property type="entry name" value="ALCOHOL DEHYDROGENASE 1-RELATED"/>
    <property type="match status" value="1"/>
</dbReference>
<dbReference type="Gene3D" id="3.40.50.720">
    <property type="entry name" value="NAD(P)-binding Rossmann-like Domain"/>
    <property type="match status" value="1"/>
</dbReference>
<dbReference type="InterPro" id="IPR013154">
    <property type="entry name" value="ADH-like_N"/>
</dbReference>
<dbReference type="CDD" id="cd08297">
    <property type="entry name" value="CAD3"/>
    <property type="match status" value="1"/>
</dbReference>